<evidence type="ECO:0000256" key="1">
    <source>
        <dbReference type="SAM" id="MobiDB-lite"/>
    </source>
</evidence>
<reference evidence="2" key="1">
    <citation type="submission" date="2013-05" db="EMBL/GenBank/DDBJ databases">
        <title>Genome assembly of Cystobacter fuscus DSM 2262.</title>
        <authorList>
            <person name="Sharma G."/>
            <person name="Khatri I."/>
            <person name="Kaur C."/>
            <person name="Mayilraj S."/>
            <person name="Subramanian S."/>
        </authorList>
    </citation>
    <scope>NUCLEOTIDE SEQUENCE [LARGE SCALE GENOMIC DNA]</scope>
    <source>
        <strain evidence="2">DSM 2262</strain>
    </source>
</reference>
<sequence length="65" mass="7026">MKPPALGNARGLFSRHANPREVAFPSAGPPRTARRPPWDGAHVHVDGWCGWAAENLRAPRSASES</sequence>
<gene>
    <name evidence="2" type="ORF">D187_006443</name>
</gene>
<protein>
    <submittedName>
        <fullName evidence="2">Uncharacterized protein</fullName>
    </submittedName>
</protein>
<organism evidence="2 3">
    <name type="scientific">Cystobacter fuscus (strain ATCC 25194 / DSM 2262 / NBRC 100088 / M29)</name>
    <dbReference type="NCBI Taxonomy" id="1242864"/>
    <lineage>
        <taxon>Bacteria</taxon>
        <taxon>Pseudomonadati</taxon>
        <taxon>Myxococcota</taxon>
        <taxon>Myxococcia</taxon>
        <taxon>Myxococcales</taxon>
        <taxon>Cystobacterineae</taxon>
        <taxon>Archangiaceae</taxon>
        <taxon>Cystobacter</taxon>
    </lineage>
</organism>
<dbReference type="Proteomes" id="UP000011682">
    <property type="component" value="Unassembled WGS sequence"/>
</dbReference>
<proteinExistence type="predicted"/>
<keyword evidence="3" id="KW-1185">Reference proteome</keyword>
<evidence type="ECO:0000313" key="2">
    <source>
        <dbReference type="EMBL" id="EPX63033.1"/>
    </source>
</evidence>
<comment type="caution">
    <text evidence="2">The sequence shown here is derived from an EMBL/GenBank/DDBJ whole genome shotgun (WGS) entry which is preliminary data.</text>
</comment>
<dbReference type="EMBL" id="ANAH02000006">
    <property type="protein sequence ID" value="EPX63033.1"/>
    <property type="molecule type" value="Genomic_DNA"/>
</dbReference>
<evidence type="ECO:0000313" key="3">
    <source>
        <dbReference type="Proteomes" id="UP000011682"/>
    </source>
</evidence>
<feature type="region of interest" description="Disordered" evidence="1">
    <location>
        <begin position="1"/>
        <end position="40"/>
    </location>
</feature>
<dbReference type="AlphaFoldDB" id="S9R298"/>
<accession>S9R298</accession>
<name>S9R298_CYSF2</name>